<feature type="domain" description="DUF3048" evidence="4">
    <location>
        <begin position="241"/>
        <end position="351"/>
    </location>
</feature>
<dbReference type="Pfam" id="PF11258">
    <property type="entry name" value="DUF3048"/>
    <property type="match status" value="1"/>
</dbReference>
<evidence type="ECO:0000313" key="6">
    <source>
        <dbReference type="Proteomes" id="UP000675379"/>
    </source>
</evidence>
<protein>
    <submittedName>
        <fullName evidence="5">DUF3048 domain-containing protein</fullName>
    </submittedName>
</protein>
<dbReference type="Proteomes" id="UP000675379">
    <property type="component" value="Unassembled WGS sequence"/>
</dbReference>
<dbReference type="SUPFAM" id="SSF159774">
    <property type="entry name" value="YerB-like"/>
    <property type="match status" value="1"/>
</dbReference>
<dbReference type="InterPro" id="IPR021416">
    <property type="entry name" value="DUF3048_N"/>
</dbReference>
<dbReference type="EMBL" id="JAGSCS010000018">
    <property type="protein sequence ID" value="MBR0576998.1"/>
    <property type="molecule type" value="Genomic_DNA"/>
</dbReference>
<evidence type="ECO:0000259" key="4">
    <source>
        <dbReference type="Pfam" id="PF17479"/>
    </source>
</evidence>
<feature type="region of interest" description="Disordered" evidence="1">
    <location>
        <begin position="21"/>
        <end position="55"/>
    </location>
</feature>
<organism evidence="5 6">
    <name type="scientific">Proteiniclasticum sediminis</name>
    <dbReference type="NCBI Taxonomy" id="2804028"/>
    <lineage>
        <taxon>Bacteria</taxon>
        <taxon>Bacillati</taxon>
        <taxon>Bacillota</taxon>
        <taxon>Clostridia</taxon>
        <taxon>Eubacteriales</taxon>
        <taxon>Clostridiaceae</taxon>
        <taxon>Proteiniclasticum</taxon>
    </lineage>
</organism>
<feature type="domain" description="DUF3048" evidence="3">
    <location>
        <begin position="76"/>
        <end position="212"/>
    </location>
</feature>
<evidence type="ECO:0000259" key="3">
    <source>
        <dbReference type="Pfam" id="PF11258"/>
    </source>
</evidence>
<dbReference type="Pfam" id="PF17479">
    <property type="entry name" value="DUF3048_C"/>
    <property type="match status" value="1"/>
</dbReference>
<evidence type="ECO:0000256" key="1">
    <source>
        <dbReference type="SAM" id="MobiDB-lite"/>
    </source>
</evidence>
<proteinExistence type="predicted"/>
<name>A0A941CSM4_9CLOT</name>
<evidence type="ECO:0000256" key="2">
    <source>
        <dbReference type="SAM" id="SignalP"/>
    </source>
</evidence>
<gene>
    <name evidence="5" type="ORF">KCG48_11795</name>
</gene>
<evidence type="ECO:0000313" key="5">
    <source>
        <dbReference type="EMBL" id="MBR0576998.1"/>
    </source>
</evidence>
<dbReference type="InterPro" id="IPR023158">
    <property type="entry name" value="YerB-like_sf"/>
</dbReference>
<comment type="caution">
    <text evidence="5">The sequence shown here is derived from an EMBL/GenBank/DDBJ whole genome shotgun (WGS) entry which is preliminary data.</text>
</comment>
<feature type="signal peptide" evidence="2">
    <location>
        <begin position="1"/>
        <end position="16"/>
    </location>
</feature>
<dbReference type="InterPro" id="IPR035328">
    <property type="entry name" value="DUF3048_C"/>
</dbReference>
<dbReference type="AlphaFoldDB" id="A0A941CSM4"/>
<dbReference type="Gene3D" id="3.50.90.10">
    <property type="entry name" value="YerB-like"/>
    <property type="match status" value="1"/>
</dbReference>
<feature type="chain" id="PRO_5038919456" evidence="2">
    <location>
        <begin position="17"/>
        <end position="363"/>
    </location>
</feature>
<accession>A0A941CSM4</accession>
<keyword evidence="6" id="KW-1185">Reference proteome</keyword>
<dbReference type="PROSITE" id="PS51257">
    <property type="entry name" value="PROKAR_LIPOPROTEIN"/>
    <property type="match status" value="1"/>
</dbReference>
<sequence length="363" mass="40250">MRKWMILAVLSCTILAAGCSKPSVSPGETPAETPAETPIETPAETPGETPAETPVETPAEVPVARYGQVPDGISPLTGLPYTGDGKVIMVQMENTAAARPHSGLSQADLIYEMEVESTITRLTTFFLSSYPQKAGPVRSARKQHIFLWSEWRYLYAFYGGSQPEGQNIYDWIRELGITSRYLDGTKGAKSFSRSTDRVAPHNAYTNLTYIMDNLYDFTPVDRSLYYDGAADMTGTPATKVSLSYRSDNNITYTYDAATKTYLRAINGKPMMDKENDQQIAVTNIIIQHAGHHKVPNLPYTNIDLIGSGTAEYFSQGMMRKGTWERKDAKSFTIYYDENGQELPLTPGKTFIQIVRPETAVTAE</sequence>
<reference evidence="5" key="1">
    <citation type="submission" date="2021-04" db="EMBL/GenBank/DDBJ databases">
        <title>Proteiniclasticum sedimins sp. nov., an obligate anaerobic bacterium isolated from anaerobic sludge.</title>
        <authorList>
            <person name="Liu J."/>
        </authorList>
    </citation>
    <scope>NUCLEOTIDE SEQUENCE</scope>
    <source>
        <strain evidence="5">BAD-10</strain>
    </source>
</reference>
<keyword evidence="2" id="KW-0732">Signal</keyword>
<dbReference type="RefSeq" id="WP_211802416.1">
    <property type="nucleotide sequence ID" value="NZ_JAGSCS010000018.1"/>
</dbReference>